<name>A0A9P5YT60_9AGAR</name>
<keyword evidence="1" id="KW-0472">Membrane</keyword>
<evidence type="ECO:0000256" key="1">
    <source>
        <dbReference type="SAM" id="Phobius"/>
    </source>
</evidence>
<feature type="transmembrane region" description="Helical" evidence="1">
    <location>
        <begin position="41"/>
        <end position="64"/>
    </location>
</feature>
<sequence>MFKRVMDIVVQSGAVYSVTLLVYGVAALTGVTLVQGHDLTYWAQSAVFDISGISTTIMVARVALLTDSTPTPKDDISDIHFRSSSSSHTEVRQILNITQNISHTSMV</sequence>
<reference evidence="2" key="1">
    <citation type="submission" date="2020-11" db="EMBL/GenBank/DDBJ databases">
        <authorList>
            <consortium name="DOE Joint Genome Institute"/>
            <person name="Ahrendt S."/>
            <person name="Riley R."/>
            <person name="Andreopoulos W."/>
            <person name="Labutti K."/>
            <person name="Pangilinan J."/>
            <person name="Ruiz-Duenas F.J."/>
            <person name="Barrasa J.M."/>
            <person name="Sanchez-Garcia M."/>
            <person name="Camarero S."/>
            <person name="Miyauchi S."/>
            <person name="Serrano A."/>
            <person name="Linde D."/>
            <person name="Babiker R."/>
            <person name="Drula E."/>
            <person name="Ayuso-Fernandez I."/>
            <person name="Pacheco R."/>
            <person name="Padilla G."/>
            <person name="Ferreira P."/>
            <person name="Barriuso J."/>
            <person name="Kellner H."/>
            <person name="Castanera R."/>
            <person name="Alfaro M."/>
            <person name="Ramirez L."/>
            <person name="Pisabarro A.G."/>
            <person name="Kuo A."/>
            <person name="Tritt A."/>
            <person name="Lipzen A."/>
            <person name="He G."/>
            <person name="Yan M."/>
            <person name="Ng V."/>
            <person name="Cullen D."/>
            <person name="Martin F."/>
            <person name="Rosso M.-N."/>
            <person name="Henrissat B."/>
            <person name="Hibbett D."/>
            <person name="Martinez A.T."/>
            <person name="Grigoriev I.V."/>
        </authorList>
    </citation>
    <scope>NUCLEOTIDE SEQUENCE</scope>
    <source>
        <strain evidence="2">CIRM-BRFM 674</strain>
    </source>
</reference>
<proteinExistence type="predicted"/>
<dbReference type="AlphaFoldDB" id="A0A9P5YT60"/>
<keyword evidence="3" id="KW-1185">Reference proteome</keyword>
<dbReference type="OrthoDB" id="3265004at2759"/>
<dbReference type="EMBL" id="MU155388">
    <property type="protein sequence ID" value="KAF9474255.1"/>
    <property type="molecule type" value="Genomic_DNA"/>
</dbReference>
<comment type="caution">
    <text evidence="2">The sequence shown here is derived from an EMBL/GenBank/DDBJ whole genome shotgun (WGS) entry which is preliminary data.</text>
</comment>
<accession>A0A9P5YT60</accession>
<dbReference type="Proteomes" id="UP000807469">
    <property type="component" value="Unassembled WGS sequence"/>
</dbReference>
<keyword evidence="1" id="KW-1133">Transmembrane helix</keyword>
<gene>
    <name evidence="2" type="ORF">BDN70DRAFT_899099</name>
</gene>
<evidence type="ECO:0000313" key="2">
    <source>
        <dbReference type="EMBL" id="KAF9474255.1"/>
    </source>
</evidence>
<evidence type="ECO:0000313" key="3">
    <source>
        <dbReference type="Proteomes" id="UP000807469"/>
    </source>
</evidence>
<feature type="transmembrane region" description="Helical" evidence="1">
    <location>
        <begin position="12"/>
        <end position="35"/>
    </location>
</feature>
<protein>
    <submittedName>
        <fullName evidence="2">Uncharacterized protein</fullName>
    </submittedName>
</protein>
<keyword evidence="1" id="KW-0812">Transmembrane</keyword>
<organism evidence="2 3">
    <name type="scientific">Pholiota conissans</name>
    <dbReference type="NCBI Taxonomy" id="109636"/>
    <lineage>
        <taxon>Eukaryota</taxon>
        <taxon>Fungi</taxon>
        <taxon>Dikarya</taxon>
        <taxon>Basidiomycota</taxon>
        <taxon>Agaricomycotina</taxon>
        <taxon>Agaricomycetes</taxon>
        <taxon>Agaricomycetidae</taxon>
        <taxon>Agaricales</taxon>
        <taxon>Agaricineae</taxon>
        <taxon>Strophariaceae</taxon>
        <taxon>Pholiota</taxon>
    </lineage>
</organism>